<accession>J9C9A9</accession>
<dbReference type="EMBL" id="AMCI01005262">
    <property type="protein sequence ID" value="EJW96485.1"/>
    <property type="molecule type" value="Genomic_DNA"/>
</dbReference>
<reference evidence="1" key="1">
    <citation type="journal article" date="2012" name="PLoS ONE">
        <title>Gene sets for utilization of primary and secondary nutrition supplies in the distal gut of endangered iberian lynx.</title>
        <authorList>
            <person name="Alcaide M."/>
            <person name="Messina E."/>
            <person name="Richter M."/>
            <person name="Bargiela R."/>
            <person name="Peplies J."/>
            <person name="Huws S.A."/>
            <person name="Newbold C.J."/>
            <person name="Golyshin P.N."/>
            <person name="Simon M.A."/>
            <person name="Lopez G."/>
            <person name="Yakimov M.M."/>
            <person name="Ferrer M."/>
        </authorList>
    </citation>
    <scope>NUCLEOTIDE SEQUENCE</scope>
</reference>
<organism evidence="1">
    <name type="scientific">gut metagenome</name>
    <dbReference type="NCBI Taxonomy" id="749906"/>
    <lineage>
        <taxon>unclassified sequences</taxon>
        <taxon>metagenomes</taxon>
        <taxon>organismal metagenomes</taxon>
    </lineage>
</organism>
<name>J9C9A9_9ZZZZ</name>
<evidence type="ECO:0000313" key="1">
    <source>
        <dbReference type="EMBL" id="EJW96485.1"/>
    </source>
</evidence>
<sequence>MRFINKVDAGLCTQGQIIGSKDCGQRAYSKHDFTQHLRHQHRNKAYENKNKARMNYHISHCSHLYSHHSSFRHAGARVP</sequence>
<comment type="caution">
    <text evidence="1">The sequence shown here is derived from an EMBL/GenBank/DDBJ whole genome shotgun (WGS) entry which is preliminary data.</text>
</comment>
<protein>
    <submittedName>
        <fullName evidence="1">Uncharacterized protein</fullName>
    </submittedName>
</protein>
<gene>
    <name evidence="1" type="ORF">EVA_15407</name>
</gene>
<dbReference type="AlphaFoldDB" id="J9C9A9"/>
<proteinExistence type="predicted"/>